<sequence>MLSSIAIDNQHADKTLPPLLLLPPVIHTEAQAAGGTGATTPVSSYDAGLAGYGAGYEEGEADAAAEHKPVSPYSETSTTSSSLERLAFLATRKGDGSGQYGAAPDAYYVGRQAPAYQTPFYGGTVAPGAARSLTPNGAPRLQYEATYNTPRSPESARGVSMSPLMSESASGFQRGDVQRTGSPPNSLLQEPTVITASKYKRQRTGPSCDICRSKKIKCDATITILFQDASVTGSFNEMLHAPVNVSELANEWLSQIPDEVRQALLTKELTLLKHVDKLIAFKPCTSCSKRKNCFCTFSKGFTRADINVYTNLCVKFGKRSSIDQFSLNDYRNCGYQV</sequence>
<keyword evidence="2" id="KW-1185">Reference proteome</keyword>
<dbReference type="InterPro" id="IPR036864">
    <property type="entry name" value="Zn2-C6_fun-type_DNA-bd_sf"/>
</dbReference>
<dbReference type="InterPro" id="IPR001138">
    <property type="entry name" value="Zn2Cys6_DnaBD"/>
</dbReference>
<dbReference type="KEGG" id="ago:AGOS_AEL298C"/>
<dbReference type="OMA" id="NDYRNCG"/>
<organism evidence="1 2">
    <name type="scientific">Eremothecium gossypii (strain ATCC 10895 / CBS 109.51 / FGSC 9923 / NRRL Y-1056)</name>
    <name type="common">Yeast</name>
    <name type="synonym">Ashbya gossypii</name>
    <dbReference type="NCBI Taxonomy" id="284811"/>
    <lineage>
        <taxon>Eukaryota</taxon>
        <taxon>Fungi</taxon>
        <taxon>Dikarya</taxon>
        <taxon>Ascomycota</taxon>
        <taxon>Saccharomycotina</taxon>
        <taxon>Saccharomycetes</taxon>
        <taxon>Saccharomycetales</taxon>
        <taxon>Saccharomycetaceae</taxon>
        <taxon>Eremothecium</taxon>
    </lineage>
</organism>
<protein>
    <submittedName>
        <fullName evidence="1">AEL298Cp</fullName>
    </submittedName>
</protein>
<dbReference type="eggNOG" id="ENOG502S235">
    <property type="taxonomic scope" value="Eukaryota"/>
</dbReference>
<evidence type="ECO:0000313" key="2">
    <source>
        <dbReference type="Proteomes" id="UP000000591"/>
    </source>
</evidence>
<evidence type="ECO:0000313" key="1">
    <source>
        <dbReference type="EMBL" id="AAS52386.2"/>
    </source>
</evidence>
<dbReference type="HOGENOM" id="CLU_051216_0_0_1"/>
<dbReference type="EMBL" id="AE016818">
    <property type="protein sequence ID" value="AAS52386.2"/>
    <property type="molecule type" value="Genomic_DNA"/>
</dbReference>
<dbReference type="GO" id="GO:0000981">
    <property type="term" value="F:DNA-binding transcription factor activity, RNA polymerase II-specific"/>
    <property type="evidence" value="ECO:0007669"/>
    <property type="project" value="InterPro"/>
</dbReference>
<dbReference type="GeneID" id="4620738"/>
<dbReference type="RefSeq" id="NP_984562.2">
    <property type="nucleotide sequence ID" value="NM_209915.2"/>
</dbReference>
<dbReference type="Proteomes" id="UP000000591">
    <property type="component" value="Chromosome V"/>
</dbReference>
<dbReference type="CDD" id="cd00067">
    <property type="entry name" value="GAL4"/>
    <property type="match status" value="1"/>
</dbReference>
<gene>
    <name evidence="1" type="ORF">AGOS_AEL298C</name>
</gene>
<name>Q758Q1_EREGS</name>
<dbReference type="InParanoid" id="Q758Q1"/>
<dbReference type="GO" id="GO:0008270">
    <property type="term" value="F:zinc ion binding"/>
    <property type="evidence" value="ECO:0007669"/>
    <property type="project" value="InterPro"/>
</dbReference>
<dbReference type="SUPFAM" id="SSF57701">
    <property type="entry name" value="Zn2/Cys6 DNA-binding domain"/>
    <property type="match status" value="1"/>
</dbReference>
<accession>Q758Q1</accession>
<dbReference type="OrthoDB" id="4036575at2759"/>
<proteinExistence type="predicted"/>
<reference evidence="2" key="2">
    <citation type="journal article" date="2013" name="G3 (Bethesda)">
        <title>Genomes of Ashbya fungi isolated from insects reveal four mating-type loci, numerous translocations, lack of transposons, and distinct gene duplications.</title>
        <authorList>
            <person name="Dietrich F.S."/>
            <person name="Voegeli S."/>
            <person name="Kuo S."/>
            <person name="Philippsen P."/>
        </authorList>
    </citation>
    <scope>GENOME REANNOTATION</scope>
    <source>
        <strain evidence="2">ATCC 10895 / CBS 109.51 / FGSC 9923 / NRRL Y-1056</strain>
    </source>
</reference>
<reference evidence="1 2" key="1">
    <citation type="journal article" date="2004" name="Science">
        <title>The Ashbya gossypii genome as a tool for mapping the ancient Saccharomyces cerevisiae genome.</title>
        <authorList>
            <person name="Dietrich F.S."/>
            <person name="Voegeli S."/>
            <person name="Brachat S."/>
            <person name="Lerch A."/>
            <person name="Gates K."/>
            <person name="Steiner S."/>
            <person name="Mohr C."/>
            <person name="Pohlmann R."/>
            <person name="Luedi P."/>
            <person name="Choi S."/>
            <person name="Wing R.A."/>
            <person name="Flavier A."/>
            <person name="Gaffney T.D."/>
            <person name="Philippsen P."/>
        </authorList>
    </citation>
    <scope>NUCLEOTIDE SEQUENCE [LARGE SCALE GENOMIC DNA]</scope>
    <source>
        <strain evidence="2">ATCC 10895 / CBS 109.51 / FGSC 9923 / NRRL Y-1056</strain>
    </source>
</reference>
<dbReference type="AlphaFoldDB" id="Q758Q1"/>
<dbReference type="Gene3D" id="4.10.240.10">
    <property type="entry name" value="Zn(2)-C6 fungal-type DNA-binding domain"/>
    <property type="match status" value="1"/>
</dbReference>